<evidence type="ECO:0000256" key="1">
    <source>
        <dbReference type="SAM" id="MobiDB-lite"/>
    </source>
</evidence>
<dbReference type="AlphaFoldDB" id="S3CD90"/>
<protein>
    <submittedName>
        <fullName evidence="3">Uncharacterized protein</fullName>
    </submittedName>
</protein>
<accession>S3CD90</accession>
<dbReference type="STRING" id="1262450.S3CD90"/>
<gene>
    <name evidence="3" type="ORF">F503_05992</name>
</gene>
<dbReference type="InterPro" id="IPR053008">
    <property type="entry name" value="Phomopsin_biosynth_assoc"/>
</dbReference>
<feature type="region of interest" description="Disordered" evidence="1">
    <location>
        <begin position="1"/>
        <end position="22"/>
    </location>
</feature>
<keyword evidence="2" id="KW-0812">Transmembrane</keyword>
<dbReference type="OrthoDB" id="3501153at2759"/>
<keyword evidence="2" id="KW-1133">Transmembrane helix</keyword>
<feature type="transmembrane region" description="Helical" evidence="2">
    <location>
        <begin position="42"/>
        <end position="62"/>
    </location>
</feature>
<dbReference type="HOGENOM" id="CLU_066042_4_0_1"/>
<dbReference type="eggNOG" id="ENOG502S165">
    <property type="taxonomic scope" value="Eukaryota"/>
</dbReference>
<evidence type="ECO:0000313" key="3">
    <source>
        <dbReference type="EMBL" id="EPE10897.1"/>
    </source>
</evidence>
<keyword evidence="2" id="KW-0472">Membrane</keyword>
<dbReference type="VEuPathDB" id="FungiDB:F503_05992"/>
<dbReference type="PANTHER" id="PTHR35896">
    <property type="entry name" value="IG-LIKE DOMAIN-CONTAINING PROTEIN"/>
    <property type="match status" value="1"/>
</dbReference>
<sequence length="256" mass="28757">MADTREAEAFIPSAKEGDNDEYIEPSRPVAAWRNCDGVNKSIASILSAAGVVVTIIVLLFVFSPVKISHVGHKESSSTPAVPTLQGQEDCGQSPEEARKLGCIFDPVLLGWVPYRCYDAQLSADFLRRHGTNGKEEWKFNTVINGTADTSLSFSELVAAGDFSEVYAEFEFLLLHCSFTRRKVQRAAVLGEITDGYTADPHQSAHCEMWTMWRNELDDMSTTVYNKYATCPRTHRNVGRYGWYRMINGHKIYRQDT</sequence>
<evidence type="ECO:0000256" key="2">
    <source>
        <dbReference type="SAM" id="Phobius"/>
    </source>
</evidence>
<dbReference type="OMA" id="ATCPRTH"/>
<name>S3CD90_OPHP1</name>
<organism evidence="3 4">
    <name type="scientific">Ophiostoma piceae (strain UAMH 11346)</name>
    <name type="common">Sap stain fungus</name>
    <dbReference type="NCBI Taxonomy" id="1262450"/>
    <lineage>
        <taxon>Eukaryota</taxon>
        <taxon>Fungi</taxon>
        <taxon>Dikarya</taxon>
        <taxon>Ascomycota</taxon>
        <taxon>Pezizomycotina</taxon>
        <taxon>Sordariomycetes</taxon>
        <taxon>Sordariomycetidae</taxon>
        <taxon>Ophiostomatales</taxon>
        <taxon>Ophiostomataceae</taxon>
        <taxon>Ophiostoma</taxon>
    </lineage>
</organism>
<reference evidence="3 4" key="1">
    <citation type="journal article" date="2013" name="BMC Genomics">
        <title>The genome and transcriptome of the pine saprophyte Ophiostoma piceae, and a comparison with the bark beetle-associated pine pathogen Grosmannia clavigera.</title>
        <authorList>
            <person name="Haridas S."/>
            <person name="Wang Y."/>
            <person name="Lim L."/>
            <person name="Massoumi Alamouti S."/>
            <person name="Jackman S."/>
            <person name="Docking R."/>
            <person name="Robertson G."/>
            <person name="Birol I."/>
            <person name="Bohlmann J."/>
            <person name="Breuil C."/>
        </authorList>
    </citation>
    <scope>NUCLEOTIDE SEQUENCE [LARGE SCALE GENOMIC DNA]</scope>
    <source>
        <strain evidence="3 4">UAMH 11346</strain>
    </source>
</reference>
<dbReference type="Proteomes" id="UP000016923">
    <property type="component" value="Unassembled WGS sequence"/>
</dbReference>
<evidence type="ECO:0000313" key="4">
    <source>
        <dbReference type="Proteomes" id="UP000016923"/>
    </source>
</evidence>
<dbReference type="EMBL" id="KE148146">
    <property type="protein sequence ID" value="EPE10897.1"/>
    <property type="molecule type" value="Genomic_DNA"/>
</dbReference>
<dbReference type="PANTHER" id="PTHR35896:SF3">
    <property type="entry name" value="MAJOR FACILITATOR SUPERFAMILY TRANSPORTER"/>
    <property type="match status" value="1"/>
</dbReference>
<keyword evidence="4" id="KW-1185">Reference proteome</keyword>
<proteinExistence type="predicted"/>